<feature type="domain" description="DUF1540" evidence="2">
    <location>
        <begin position="4"/>
        <end position="45"/>
    </location>
</feature>
<accession>A0A1W1W3B2</accession>
<feature type="region of interest" description="Disordered" evidence="1">
    <location>
        <begin position="29"/>
        <end position="50"/>
    </location>
</feature>
<dbReference type="InterPro" id="IPR011437">
    <property type="entry name" value="DUF1540"/>
</dbReference>
<organism evidence="3 4">
    <name type="scientific">Thermanaeromonas toyohensis ToBE</name>
    <dbReference type="NCBI Taxonomy" id="698762"/>
    <lineage>
        <taxon>Bacteria</taxon>
        <taxon>Bacillati</taxon>
        <taxon>Bacillota</taxon>
        <taxon>Clostridia</taxon>
        <taxon>Neomoorellales</taxon>
        <taxon>Neomoorellaceae</taxon>
        <taxon>Thermanaeromonas</taxon>
    </lineage>
</organism>
<dbReference type="EMBL" id="LT838272">
    <property type="protein sequence ID" value="SMC00122.1"/>
    <property type="molecule type" value="Genomic_DNA"/>
</dbReference>
<gene>
    <name evidence="3" type="ORF">SAMN00808754_3296</name>
</gene>
<dbReference type="RefSeq" id="WP_084666930.1">
    <property type="nucleotide sequence ID" value="NZ_LT838272.1"/>
</dbReference>
<sequence length="50" mass="5681">MPNIKCGVEECQYWNNMACTADSIEVRSSGDRRVRTSDDTACHSFKPRKS</sequence>
<feature type="compositionally biased region" description="Basic and acidic residues" evidence="1">
    <location>
        <begin position="29"/>
        <end position="41"/>
    </location>
</feature>
<dbReference type="STRING" id="698762.SAMN00808754_3296"/>
<name>A0A1W1W3B2_9FIRM</name>
<proteinExistence type="predicted"/>
<protein>
    <recommendedName>
        <fullName evidence="2">DUF1540 domain-containing protein</fullName>
    </recommendedName>
</protein>
<dbReference type="OrthoDB" id="1684758at2"/>
<reference evidence="3 4" key="1">
    <citation type="submission" date="2017-04" db="EMBL/GenBank/DDBJ databases">
        <authorList>
            <person name="Afonso C.L."/>
            <person name="Miller P.J."/>
            <person name="Scott M.A."/>
            <person name="Spackman E."/>
            <person name="Goraichik I."/>
            <person name="Dimitrov K.M."/>
            <person name="Suarez D.L."/>
            <person name="Swayne D.E."/>
        </authorList>
    </citation>
    <scope>NUCLEOTIDE SEQUENCE [LARGE SCALE GENOMIC DNA]</scope>
    <source>
        <strain evidence="3 4">ToBE</strain>
    </source>
</reference>
<keyword evidence="4" id="KW-1185">Reference proteome</keyword>
<evidence type="ECO:0000256" key="1">
    <source>
        <dbReference type="SAM" id="MobiDB-lite"/>
    </source>
</evidence>
<evidence type="ECO:0000313" key="3">
    <source>
        <dbReference type="EMBL" id="SMC00122.1"/>
    </source>
</evidence>
<dbReference type="Pfam" id="PF07561">
    <property type="entry name" value="DUF1540"/>
    <property type="match status" value="1"/>
</dbReference>
<evidence type="ECO:0000259" key="2">
    <source>
        <dbReference type="Pfam" id="PF07561"/>
    </source>
</evidence>
<dbReference type="Proteomes" id="UP000192569">
    <property type="component" value="Chromosome I"/>
</dbReference>
<evidence type="ECO:0000313" key="4">
    <source>
        <dbReference type="Proteomes" id="UP000192569"/>
    </source>
</evidence>
<dbReference type="AlphaFoldDB" id="A0A1W1W3B2"/>